<organism evidence="1 2">
    <name type="scientific">Phytophthora lilii</name>
    <dbReference type="NCBI Taxonomy" id="2077276"/>
    <lineage>
        <taxon>Eukaryota</taxon>
        <taxon>Sar</taxon>
        <taxon>Stramenopiles</taxon>
        <taxon>Oomycota</taxon>
        <taxon>Peronosporomycetes</taxon>
        <taxon>Peronosporales</taxon>
        <taxon>Peronosporaceae</taxon>
        <taxon>Phytophthora</taxon>
    </lineage>
</organism>
<proteinExistence type="predicted"/>
<name>A0A9W6TFB8_9STRA</name>
<accession>A0A9W6TFB8</accession>
<evidence type="ECO:0000313" key="1">
    <source>
        <dbReference type="EMBL" id="GMF12392.1"/>
    </source>
</evidence>
<evidence type="ECO:0000313" key="2">
    <source>
        <dbReference type="Proteomes" id="UP001165083"/>
    </source>
</evidence>
<gene>
    <name evidence="1" type="ORF">Plil01_000301000</name>
</gene>
<comment type="caution">
    <text evidence="1">The sequence shown here is derived from an EMBL/GenBank/DDBJ whole genome shotgun (WGS) entry which is preliminary data.</text>
</comment>
<dbReference type="AlphaFoldDB" id="A0A9W6TFB8"/>
<sequence>MERMSEKRSSARKAAAAAEKKLAFKEYSWLLERDDYLFPKMEAWTVDTTLPTKLLKDMKAAGIEDAKAKDAVMRYVMYGIETAWKRPGKKYNDHLENLRRYMRTGK</sequence>
<reference evidence="1" key="1">
    <citation type="submission" date="2023-04" db="EMBL/GenBank/DDBJ databases">
        <title>Phytophthora lilii NBRC 32176.</title>
        <authorList>
            <person name="Ichikawa N."/>
            <person name="Sato H."/>
            <person name="Tonouchi N."/>
        </authorList>
    </citation>
    <scope>NUCLEOTIDE SEQUENCE</scope>
    <source>
        <strain evidence="1">NBRC 32176</strain>
    </source>
</reference>
<protein>
    <submittedName>
        <fullName evidence="1">Unnamed protein product</fullName>
    </submittedName>
</protein>
<keyword evidence="2" id="KW-1185">Reference proteome</keyword>
<dbReference type="EMBL" id="BSXW01000116">
    <property type="protein sequence ID" value="GMF12392.1"/>
    <property type="molecule type" value="Genomic_DNA"/>
</dbReference>
<dbReference type="Proteomes" id="UP001165083">
    <property type="component" value="Unassembled WGS sequence"/>
</dbReference>